<reference evidence="4 5" key="1">
    <citation type="submission" date="2018-09" db="EMBL/GenBank/DDBJ databases">
        <title>Metagenome Assembled Genomes from an Advanced Water Purification Facility.</title>
        <authorList>
            <person name="Stamps B.W."/>
            <person name="Spear J.R."/>
        </authorList>
    </citation>
    <scope>NUCLEOTIDE SEQUENCE [LARGE SCALE GENOMIC DNA]</scope>
    <source>
        <strain evidence="4">Bin_52_1</strain>
    </source>
</reference>
<dbReference type="Proteomes" id="UP000321110">
    <property type="component" value="Unassembled WGS sequence"/>
</dbReference>
<evidence type="ECO:0000256" key="1">
    <source>
        <dbReference type="ARBA" id="ARBA00022908"/>
    </source>
</evidence>
<name>A0A5C7W9Q2_AQUAC</name>
<proteinExistence type="predicted"/>
<evidence type="ECO:0000259" key="3">
    <source>
        <dbReference type="PROSITE" id="PS51898"/>
    </source>
</evidence>
<dbReference type="InterPro" id="IPR002104">
    <property type="entry name" value="Integrase_catalytic"/>
</dbReference>
<evidence type="ECO:0000256" key="2">
    <source>
        <dbReference type="ARBA" id="ARBA00023172"/>
    </source>
</evidence>
<dbReference type="Gene3D" id="1.10.443.10">
    <property type="entry name" value="Intergrase catalytic core"/>
    <property type="match status" value="1"/>
</dbReference>
<dbReference type="PANTHER" id="PTHR30349">
    <property type="entry name" value="PHAGE INTEGRASE-RELATED"/>
    <property type="match status" value="1"/>
</dbReference>
<dbReference type="EMBL" id="SSFO01000057">
    <property type="protein sequence ID" value="TXI34741.1"/>
    <property type="molecule type" value="Genomic_DNA"/>
</dbReference>
<evidence type="ECO:0000313" key="5">
    <source>
        <dbReference type="Proteomes" id="UP000321110"/>
    </source>
</evidence>
<comment type="caution">
    <text evidence="4">The sequence shown here is derived from an EMBL/GenBank/DDBJ whole genome shotgun (WGS) entry which is preliminary data.</text>
</comment>
<dbReference type="InterPro" id="IPR022000">
    <property type="entry name" value="Min27-like_integrase_DNA_bind"/>
</dbReference>
<feature type="domain" description="Tyr recombinase" evidence="3">
    <location>
        <begin position="194"/>
        <end position="407"/>
    </location>
</feature>
<dbReference type="InterPro" id="IPR011010">
    <property type="entry name" value="DNA_brk_join_enz"/>
</dbReference>
<organism evidence="4 5">
    <name type="scientific">Aquipseudomonas alcaligenes</name>
    <name type="common">Pseudomonas alcaligenes</name>
    <dbReference type="NCBI Taxonomy" id="43263"/>
    <lineage>
        <taxon>Bacteria</taxon>
        <taxon>Pseudomonadati</taxon>
        <taxon>Pseudomonadota</taxon>
        <taxon>Gammaproteobacteria</taxon>
        <taxon>Pseudomonadales</taxon>
        <taxon>Pseudomonadaceae</taxon>
        <taxon>Aquipseudomonas</taxon>
    </lineage>
</organism>
<accession>A0A5C7W9Q2</accession>
<dbReference type="InterPro" id="IPR050090">
    <property type="entry name" value="Tyrosine_recombinase_XerCD"/>
</dbReference>
<sequence length="413" mass="46739">MGRERTPGSGLEAELAKHTGVEIHGNSIRIVFMWRKRRYRETLGLPVTKANIKHAAQLRAAVLHDIKLGRFDYAQHFPNSRQAGNYSNSRDERLQVLAARYKPLKAVDITEETERRYGWAIDICVGMLGKDRLASVLLPEDIQQLRVDLIEDRATSTANHYLATLAGFLGWCEANGYCKPGLASACTRFEMTDRDPDPLTKAELELLLNKGCLHPMDHAAVTLAVYTGLRPGELCALAREDIDLERGLINVNRAITSKGTFKLPKTGKKRTVMLFPPALEACKQLLAIEHGLQAQHITVQLTRHESVQETVTPLISPVIQARKKNVNSWFGPTAWNTKWGNIQRRAEIRPRRPYQTRHTYACWCLVARGNLAFIAKQMGHKDFTMLVQVYAKWMDDESPNELQHIWNGMNKAT</sequence>
<evidence type="ECO:0000313" key="4">
    <source>
        <dbReference type="EMBL" id="TXI34741.1"/>
    </source>
</evidence>
<gene>
    <name evidence="4" type="ORF">E6Q69_03050</name>
</gene>
<dbReference type="PANTHER" id="PTHR30349:SF36">
    <property type="entry name" value="PROPHAGE INTEGRASE INTR-RELATED"/>
    <property type="match status" value="1"/>
</dbReference>
<dbReference type="GO" id="GO:0006310">
    <property type="term" value="P:DNA recombination"/>
    <property type="evidence" value="ECO:0007669"/>
    <property type="project" value="UniProtKB-KW"/>
</dbReference>
<dbReference type="GO" id="GO:0003677">
    <property type="term" value="F:DNA binding"/>
    <property type="evidence" value="ECO:0007669"/>
    <property type="project" value="InterPro"/>
</dbReference>
<dbReference type="SUPFAM" id="SSF56349">
    <property type="entry name" value="DNA breaking-rejoining enzymes"/>
    <property type="match status" value="1"/>
</dbReference>
<keyword evidence="2" id="KW-0233">DNA recombination</keyword>
<dbReference type="AlphaFoldDB" id="A0A5C7W9Q2"/>
<dbReference type="PROSITE" id="PS51898">
    <property type="entry name" value="TYR_RECOMBINASE"/>
    <property type="match status" value="1"/>
</dbReference>
<dbReference type="Pfam" id="PF12167">
    <property type="entry name" value="Arm-DNA-bind_2"/>
    <property type="match status" value="1"/>
</dbReference>
<protein>
    <submittedName>
        <fullName evidence="4">DUF3596 domain-containing protein</fullName>
    </submittedName>
</protein>
<dbReference type="CDD" id="cd01189">
    <property type="entry name" value="INT_ICEBs1_C_like"/>
    <property type="match status" value="1"/>
</dbReference>
<dbReference type="InterPro" id="IPR013762">
    <property type="entry name" value="Integrase-like_cat_sf"/>
</dbReference>
<dbReference type="Pfam" id="PF00589">
    <property type="entry name" value="Phage_integrase"/>
    <property type="match status" value="1"/>
</dbReference>
<dbReference type="GO" id="GO:0015074">
    <property type="term" value="P:DNA integration"/>
    <property type="evidence" value="ECO:0007669"/>
    <property type="project" value="UniProtKB-KW"/>
</dbReference>
<keyword evidence="1" id="KW-0229">DNA integration</keyword>